<keyword evidence="3" id="KW-1185">Reference proteome</keyword>
<name>A0A167GLA2_9GAMM</name>
<dbReference type="PATRIC" id="fig|1300342.3.peg.639"/>
<keyword evidence="1" id="KW-0812">Transmembrane</keyword>
<accession>A0A167GLA2</accession>
<sequence length="250" mass="27266">MVFDSCSSNLTDDNPQQVSNLFIHDRLTGEKRRLTRPWHGGEFSYRWVAYVFGVGARRIIADRYVTFFSNGTEFVEGIGSDSYNYNSYLLDIRDGSIELVSRAWDGSPAARGGTNIDMSADGRYIAFASLSPDILPSPEATPAIYVKDRWTGEVVNASAPLGAMHPSIVANLDLSDDGSTLAFAWRYPETAPAPYTGRTLVYTVSIGSTPTEPPAPEPVPSMGAIARTGAAIVLLFAGLGWLRSRRFRVS</sequence>
<reference evidence="2 3" key="1">
    <citation type="submission" date="2016-04" db="EMBL/GenBank/DDBJ databases">
        <title>Complete genome sequence of Dokdonella koreensis DS-123T.</title>
        <authorList>
            <person name="Kim J.F."/>
            <person name="Lee H."/>
            <person name="Kwak M.-J."/>
        </authorList>
    </citation>
    <scope>NUCLEOTIDE SEQUENCE [LARGE SCALE GENOMIC DNA]</scope>
    <source>
        <strain evidence="2 3">DS-123</strain>
    </source>
</reference>
<keyword evidence="1" id="KW-1133">Transmembrane helix</keyword>
<keyword evidence="1" id="KW-0472">Membrane</keyword>
<evidence type="ECO:0000313" key="2">
    <source>
        <dbReference type="EMBL" id="ANB16687.1"/>
    </source>
</evidence>
<dbReference type="Proteomes" id="UP000076830">
    <property type="component" value="Chromosome"/>
</dbReference>
<dbReference type="Gene3D" id="2.120.10.30">
    <property type="entry name" value="TolB, C-terminal domain"/>
    <property type="match status" value="1"/>
</dbReference>
<gene>
    <name evidence="2" type="ORF">I596_651</name>
</gene>
<dbReference type="AlphaFoldDB" id="A0A167GLA2"/>
<protein>
    <submittedName>
        <fullName evidence="2">WD40 domain protein beta propeller</fullName>
    </submittedName>
</protein>
<evidence type="ECO:0000313" key="3">
    <source>
        <dbReference type="Proteomes" id="UP000076830"/>
    </source>
</evidence>
<organism evidence="2 3">
    <name type="scientific">Dokdonella koreensis DS-123</name>
    <dbReference type="NCBI Taxonomy" id="1300342"/>
    <lineage>
        <taxon>Bacteria</taxon>
        <taxon>Pseudomonadati</taxon>
        <taxon>Pseudomonadota</taxon>
        <taxon>Gammaproteobacteria</taxon>
        <taxon>Lysobacterales</taxon>
        <taxon>Rhodanobacteraceae</taxon>
        <taxon>Dokdonella</taxon>
    </lineage>
</organism>
<proteinExistence type="predicted"/>
<dbReference type="EMBL" id="CP015249">
    <property type="protein sequence ID" value="ANB16687.1"/>
    <property type="molecule type" value="Genomic_DNA"/>
</dbReference>
<dbReference type="KEGG" id="dko:I596_651"/>
<dbReference type="InterPro" id="IPR011042">
    <property type="entry name" value="6-blade_b-propeller_TolB-like"/>
</dbReference>
<dbReference type="SUPFAM" id="SSF82171">
    <property type="entry name" value="DPP6 N-terminal domain-like"/>
    <property type="match status" value="1"/>
</dbReference>
<feature type="transmembrane region" description="Helical" evidence="1">
    <location>
        <begin position="224"/>
        <end position="242"/>
    </location>
</feature>
<dbReference type="STRING" id="1300342.I596_651"/>
<evidence type="ECO:0000256" key="1">
    <source>
        <dbReference type="SAM" id="Phobius"/>
    </source>
</evidence>